<protein>
    <submittedName>
        <fullName evidence="1">Uncharacterized protein</fullName>
    </submittedName>
</protein>
<dbReference type="AlphaFoldDB" id="S8D5K2"/>
<accession>S8D5K2</accession>
<reference evidence="1 2" key="1">
    <citation type="journal article" date="2013" name="BMC Genomics">
        <title>The miniature genome of a carnivorous plant Genlisea aurea contains a low number of genes and short non-coding sequences.</title>
        <authorList>
            <person name="Leushkin E.V."/>
            <person name="Sutormin R.A."/>
            <person name="Nabieva E.R."/>
            <person name="Penin A.A."/>
            <person name="Kondrashov A.S."/>
            <person name="Logacheva M.D."/>
        </authorList>
    </citation>
    <scope>NUCLEOTIDE SEQUENCE [LARGE SCALE GENOMIC DNA]</scope>
</reference>
<dbReference type="EMBL" id="AUSU01000009">
    <property type="protein sequence ID" value="EPS74705.1"/>
    <property type="molecule type" value="Genomic_DNA"/>
</dbReference>
<proteinExistence type="predicted"/>
<name>S8D5K2_9LAMI</name>
<dbReference type="Proteomes" id="UP000015453">
    <property type="component" value="Unassembled WGS sequence"/>
</dbReference>
<comment type="caution">
    <text evidence="1">The sequence shown here is derived from an EMBL/GenBank/DDBJ whole genome shotgun (WGS) entry which is preliminary data.</text>
</comment>
<gene>
    <name evidence="1" type="ORF">M569_00080</name>
</gene>
<organism evidence="1 2">
    <name type="scientific">Genlisea aurea</name>
    <dbReference type="NCBI Taxonomy" id="192259"/>
    <lineage>
        <taxon>Eukaryota</taxon>
        <taxon>Viridiplantae</taxon>
        <taxon>Streptophyta</taxon>
        <taxon>Embryophyta</taxon>
        <taxon>Tracheophyta</taxon>
        <taxon>Spermatophyta</taxon>
        <taxon>Magnoliopsida</taxon>
        <taxon>eudicotyledons</taxon>
        <taxon>Gunneridae</taxon>
        <taxon>Pentapetalae</taxon>
        <taxon>asterids</taxon>
        <taxon>lamiids</taxon>
        <taxon>Lamiales</taxon>
        <taxon>Lentibulariaceae</taxon>
        <taxon>Genlisea</taxon>
    </lineage>
</organism>
<keyword evidence="2" id="KW-1185">Reference proteome</keyword>
<sequence>MVTRRSLELRNMLTKTSEGSVSRRDDFPCLPGRRIAPLSIRLIPGDSAMNIHEEMNDGLFLLTPRSFNMLILFLSSSSVLL</sequence>
<evidence type="ECO:0000313" key="1">
    <source>
        <dbReference type="EMBL" id="EPS74705.1"/>
    </source>
</evidence>
<evidence type="ECO:0000313" key="2">
    <source>
        <dbReference type="Proteomes" id="UP000015453"/>
    </source>
</evidence>